<feature type="binding site" evidence="7">
    <location>
        <begin position="295"/>
        <end position="304"/>
    </location>
    <ligand>
        <name>ATP</name>
        <dbReference type="ChEBI" id="CHEBI:30616"/>
    </ligand>
</feature>
<feature type="domain" description="YjeF C-terminal" evidence="8">
    <location>
        <begin position="70"/>
        <end position="376"/>
    </location>
</feature>
<dbReference type="eggNOG" id="KOG3974">
    <property type="taxonomic scope" value="Eukaryota"/>
</dbReference>
<accession>U5DHW0</accession>
<dbReference type="Proteomes" id="UP000017836">
    <property type="component" value="Unassembled WGS sequence"/>
</dbReference>
<sequence>MHPLYPIFKHGMNGCFTFLNSHIDRILATDAVSRRQHFLLRCLRENCSNISMESSYKTKCTIHSLSQSDISRIVRSIVPPLDPGRHKGQAGKIAVIGGCREYTGAPYFAAISALKIGADLSHVFCTTDAATVIKSYSPELIVHPVLEESYNLRSENKLPTSKRVLADVVKWMERFDCLIIGPGLGRDPFLLECVSEIIQHARKENIPLVIDGDGLFLVTNNLELVKGYHLTVLTPNVNEYKRLIQKVLECDVSDEDAPQQLQMLSKRLGGVTILQKGKNDLISDGETVEMVSIFGSPRRCGGQGDILSGSVALFSSWARSMKATRGAGFTENPMILGSIAGSALLRRAASLAFENKKRSTLTTDIIECLGRSVHVKLGNLWLFSTMCALSLCTSKPQLLVVATLPILNPNTERDNPNSYHNQPKYPITSVCREEVKTWALPEIRRVMLLISAFSCLDITERRYVTAGIRFKIAVCSVLEMKYKLPEKRF</sequence>
<dbReference type="InterPro" id="IPR000631">
    <property type="entry name" value="CARKD"/>
</dbReference>
<dbReference type="GO" id="GO:0047453">
    <property type="term" value="F:ATP-dependent NAD(P)H-hydrate dehydratase activity"/>
    <property type="evidence" value="ECO:0000318"/>
    <property type="project" value="GO_Central"/>
</dbReference>
<keyword evidence="10" id="KW-1185">Reference proteome</keyword>
<evidence type="ECO:0000256" key="6">
    <source>
        <dbReference type="ARBA" id="ARBA00047472"/>
    </source>
</evidence>
<dbReference type="GO" id="GO:0006739">
    <property type="term" value="P:NADP+ metabolic process"/>
    <property type="evidence" value="ECO:0007669"/>
    <property type="project" value="EnsemblPlants"/>
</dbReference>
<feature type="binding site" evidence="7">
    <location>
        <position position="305"/>
    </location>
    <ligand>
        <name>(6S)-NADPHX</name>
        <dbReference type="ChEBI" id="CHEBI:64076"/>
    </ligand>
</feature>
<dbReference type="GO" id="GO:0110051">
    <property type="term" value="P:metabolite repair"/>
    <property type="evidence" value="ECO:0000318"/>
    <property type="project" value="GO_Central"/>
</dbReference>
<dbReference type="InterPro" id="IPR029056">
    <property type="entry name" value="Ribokinase-like"/>
</dbReference>
<keyword evidence="5 7" id="KW-0456">Lyase</keyword>
<dbReference type="GO" id="GO:0005524">
    <property type="term" value="F:ATP binding"/>
    <property type="evidence" value="ECO:0007669"/>
    <property type="project" value="UniProtKB-KW"/>
</dbReference>
<dbReference type="STRING" id="13333.U5DHW0"/>
<dbReference type="GO" id="GO:0005829">
    <property type="term" value="C:cytosol"/>
    <property type="evidence" value="ECO:0007669"/>
    <property type="project" value="EnsemblPlants"/>
</dbReference>
<keyword evidence="4 7" id="KW-0520">NAD</keyword>
<evidence type="ECO:0000313" key="9">
    <source>
        <dbReference type="EMBL" id="ERN20128.1"/>
    </source>
</evidence>
<keyword evidence="3" id="KW-0521">NADP</keyword>
<dbReference type="OMA" id="NTERDNP"/>
<dbReference type="Gramene" id="ERN20128">
    <property type="protein sequence ID" value="ERN20128"/>
    <property type="gene ID" value="AMTR_s00066p00067040"/>
</dbReference>
<dbReference type="CDD" id="cd01171">
    <property type="entry name" value="YXKO-related"/>
    <property type="match status" value="1"/>
</dbReference>
<evidence type="ECO:0000313" key="10">
    <source>
        <dbReference type="Proteomes" id="UP000017836"/>
    </source>
</evidence>
<gene>
    <name evidence="9" type="ORF">AMTR_s00066p00067040</name>
</gene>
<name>U5DHW0_AMBTC</name>
<dbReference type="GO" id="GO:0005739">
    <property type="term" value="C:mitochondrion"/>
    <property type="evidence" value="ECO:0007669"/>
    <property type="project" value="EnsemblPlants"/>
</dbReference>
<dbReference type="EMBL" id="KI392060">
    <property type="protein sequence ID" value="ERN20128.1"/>
    <property type="molecule type" value="Genomic_DNA"/>
</dbReference>
<dbReference type="PANTHER" id="PTHR12592">
    <property type="entry name" value="ATP-DEPENDENT (S)-NAD(P)H-HYDRATE DEHYDRATASE FAMILY MEMBER"/>
    <property type="match status" value="1"/>
</dbReference>
<evidence type="ECO:0000256" key="5">
    <source>
        <dbReference type="ARBA" id="ARBA00023239"/>
    </source>
</evidence>
<comment type="function">
    <text evidence="7">Catalyzes the dehydration of the S-form of NAD(P)HX at the expense of ATP, which is converted to ADP. Together with NAD(P)HX epimerase, which catalyzes the epimerization of the S- and R-forms, the enzyme allows the repair of both epimers of NAD(P)HX, a damaged form of NAD(P)H that is a result of enzymatic or heat-dependent hydration.</text>
</comment>
<dbReference type="FunFam" id="3.40.1190.20:FF:000028">
    <property type="entry name" value="ATP-dependent (S)-NAD(P)H-hydrate dehydratase"/>
    <property type="match status" value="1"/>
</dbReference>
<evidence type="ECO:0000256" key="1">
    <source>
        <dbReference type="ARBA" id="ARBA00022741"/>
    </source>
</evidence>
<dbReference type="Gene3D" id="3.40.1190.20">
    <property type="match status" value="1"/>
</dbReference>
<keyword evidence="7" id="KW-0597">Phosphoprotein</keyword>
<comment type="cofactor">
    <cofactor evidence="7">
        <name>Mg(2+)</name>
        <dbReference type="ChEBI" id="CHEBI:18420"/>
    </cofactor>
</comment>
<dbReference type="EC" id="4.2.1.93" evidence="7"/>
<organism evidence="9 10">
    <name type="scientific">Amborella trichopoda</name>
    <dbReference type="NCBI Taxonomy" id="13333"/>
    <lineage>
        <taxon>Eukaryota</taxon>
        <taxon>Viridiplantae</taxon>
        <taxon>Streptophyta</taxon>
        <taxon>Embryophyta</taxon>
        <taxon>Tracheophyta</taxon>
        <taxon>Spermatophyta</taxon>
        <taxon>Magnoliopsida</taxon>
        <taxon>Amborellales</taxon>
        <taxon>Amborellaceae</taxon>
        <taxon>Amborella</taxon>
    </lineage>
</organism>
<comment type="catalytic activity">
    <reaction evidence="6 7">
        <text>(6S)-NADPHX + ATP = ADP + phosphate + NADPH + H(+)</text>
        <dbReference type="Rhea" id="RHEA:32231"/>
        <dbReference type="ChEBI" id="CHEBI:15378"/>
        <dbReference type="ChEBI" id="CHEBI:30616"/>
        <dbReference type="ChEBI" id="CHEBI:43474"/>
        <dbReference type="ChEBI" id="CHEBI:57783"/>
        <dbReference type="ChEBI" id="CHEBI:64076"/>
        <dbReference type="ChEBI" id="CHEBI:456216"/>
        <dbReference type="EC" id="4.2.1.93"/>
    </reaction>
</comment>
<dbReference type="AlphaFoldDB" id="U5DHW0"/>
<comment type="similarity">
    <text evidence="7">Belongs to the NnrD/CARKD family.</text>
</comment>
<proteinExistence type="inferred from homology"/>
<dbReference type="NCBIfam" id="TIGR00196">
    <property type="entry name" value="yjeF_cterm"/>
    <property type="match status" value="1"/>
</dbReference>
<evidence type="ECO:0000256" key="2">
    <source>
        <dbReference type="ARBA" id="ARBA00022840"/>
    </source>
</evidence>
<keyword evidence="1 7" id="KW-0547">Nucleotide-binding</keyword>
<dbReference type="PROSITE" id="PS51383">
    <property type="entry name" value="YJEF_C_3"/>
    <property type="match status" value="1"/>
</dbReference>
<dbReference type="GO" id="GO:0009507">
    <property type="term" value="C:chloroplast"/>
    <property type="evidence" value="ECO:0007669"/>
    <property type="project" value="EnsemblPlants"/>
</dbReference>
<reference evidence="10" key="1">
    <citation type="journal article" date="2013" name="Science">
        <title>The Amborella genome and the evolution of flowering plants.</title>
        <authorList>
            <consortium name="Amborella Genome Project"/>
        </authorList>
    </citation>
    <scope>NUCLEOTIDE SEQUENCE [LARGE SCALE GENOMIC DNA]</scope>
</reference>
<protein>
    <recommendedName>
        <fullName evidence="7">ATP-dependent (S)-NAD(P)H-hydrate dehydratase</fullName>
        <ecNumber evidence="7">4.2.1.93</ecNumber>
    </recommendedName>
    <alternativeName>
        <fullName evidence="7">ATP-dependent NAD(P)HX dehydratase</fullName>
    </alternativeName>
</protein>
<dbReference type="HOGENOM" id="CLU_030651_1_0_1"/>
<evidence type="ECO:0000259" key="8">
    <source>
        <dbReference type="PROSITE" id="PS51383"/>
    </source>
</evidence>
<dbReference type="SUPFAM" id="SSF53613">
    <property type="entry name" value="Ribokinase-like"/>
    <property type="match status" value="1"/>
</dbReference>
<dbReference type="HAMAP" id="MF_01965">
    <property type="entry name" value="NADHX_dehydratase"/>
    <property type="match status" value="1"/>
</dbReference>
<dbReference type="Pfam" id="PF01256">
    <property type="entry name" value="Carb_kinase"/>
    <property type="match status" value="1"/>
</dbReference>
<dbReference type="GO" id="GO:0019674">
    <property type="term" value="P:NAD+ metabolic process"/>
    <property type="evidence" value="ECO:0007669"/>
    <property type="project" value="EnsemblPlants"/>
</dbReference>
<feature type="binding site" evidence="7">
    <location>
        <begin position="276"/>
        <end position="280"/>
    </location>
    <ligand>
        <name>ATP</name>
        <dbReference type="ChEBI" id="CHEBI:30616"/>
    </ligand>
</feature>
<feature type="binding site" evidence="7">
    <location>
        <position position="183"/>
    </location>
    <ligand>
        <name>(6S)-NADPHX</name>
        <dbReference type="ChEBI" id="CHEBI:64076"/>
    </ligand>
</feature>
<comment type="catalytic activity">
    <reaction evidence="7">
        <text>(6S)-NADHX + ATP = ADP + phosphate + NADH + H(+)</text>
        <dbReference type="Rhea" id="RHEA:19017"/>
        <dbReference type="ChEBI" id="CHEBI:15378"/>
        <dbReference type="ChEBI" id="CHEBI:30616"/>
        <dbReference type="ChEBI" id="CHEBI:43474"/>
        <dbReference type="ChEBI" id="CHEBI:57945"/>
        <dbReference type="ChEBI" id="CHEBI:64074"/>
        <dbReference type="ChEBI" id="CHEBI:456216"/>
        <dbReference type="EC" id="4.2.1.93"/>
    </reaction>
</comment>
<evidence type="ECO:0000256" key="7">
    <source>
        <dbReference type="HAMAP-Rule" id="MF_03157"/>
    </source>
</evidence>
<dbReference type="PANTHER" id="PTHR12592:SF0">
    <property type="entry name" value="ATP-DEPENDENT (S)-NAD(P)H-HYDRATE DEHYDRATASE"/>
    <property type="match status" value="1"/>
</dbReference>
<keyword evidence="2 7" id="KW-0067">ATP-binding</keyword>
<evidence type="ECO:0000256" key="4">
    <source>
        <dbReference type="ARBA" id="ARBA00023027"/>
    </source>
</evidence>
<feature type="binding site" evidence="7">
    <location>
        <begin position="236"/>
        <end position="242"/>
    </location>
    <ligand>
        <name>(6S)-NADPHX</name>
        <dbReference type="ChEBI" id="CHEBI:64076"/>
    </ligand>
</feature>
<evidence type="ECO:0000256" key="3">
    <source>
        <dbReference type="ARBA" id="ARBA00022857"/>
    </source>
</evidence>